<evidence type="ECO:0000256" key="2">
    <source>
        <dbReference type="ARBA" id="ARBA00004936"/>
    </source>
</evidence>
<keyword evidence="10" id="KW-1185">Reference proteome</keyword>
<comment type="caution">
    <text evidence="9">The sequence shown here is derived from an EMBL/GenBank/DDBJ whole genome shotgun (WGS) entry which is preliminary data.</text>
</comment>
<dbReference type="EMBL" id="ABWP01000035">
    <property type="protein sequence ID" value="EEA85474.1"/>
    <property type="molecule type" value="Genomic_DNA"/>
</dbReference>
<dbReference type="Gene3D" id="3.40.720.10">
    <property type="entry name" value="Alkaline Phosphatase, subunit A"/>
    <property type="match status" value="1"/>
</dbReference>
<keyword evidence="9" id="KW-0378">Hydrolase</keyword>
<reference evidence="9 10" key="2">
    <citation type="submission" date="2008-10" db="EMBL/GenBank/DDBJ databases">
        <title>Draft genome sequence of Clostridium hiranonis (DSM 13275).</title>
        <authorList>
            <person name="Sudarsanam P."/>
            <person name="Ley R."/>
            <person name="Guruge J."/>
            <person name="Turnbaugh P.J."/>
            <person name="Mahowald M."/>
            <person name="Liep D."/>
            <person name="Gordon J."/>
        </authorList>
    </citation>
    <scope>NUCLEOTIDE SEQUENCE [LARGE SCALE GENOMIC DNA]</scope>
    <source>
        <strain evidence="9 10">DSM 13275</strain>
    </source>
</reference>
<proteinExistence type="predicted"/>
<name>B6FYG0_PEPHT</name>
<dbReference type="HOGENOM" id="CLU_014385_3_2_9"/>
<evidence type="ECO:0000256" key="5">
    <source>
        <dbReference type="ARBA" id="ARBA00022989"/>
    </source>
</evidence>
<keyword evidence="4 7" id="KW-0812">Transmembrane</keyword>
<comment type="subcellular location">
    <subcellularLocation>
        <location evidence="1">Cell membrane</location>
        <topology evidence="1">Multi-pass membrane protein</topology>
    </subcellularLocation>
</comment>
<dbReference type="CDD" id="cd16015">
    <property type="entry name" value="LTA_synthase"/>
    <property type="match status" value="1"/>
</dbReference>
<comment type="pathway">
    <text evidence="2">Cell wall biogenesis; lipoteichoic acid biosynthesis.</text>
</comment>
<organism evidence="9 10">
    <name type="scientific">Peptacetobacter hiranonis (strain DSM 13275 / JCM 10541 / KCTC 15199 / TO-931)</name>
    <name type="common">Clostridium hiranonis</name>
    <dbReference type="NCBI Taxonomy" id="500633"/>
    <lineage>
        <taxon>Bacteria</taxon>
        <taxon>Bacillati</taxon>
        <taxon>Bacillota</taxon>
        <taxon>Clostridia</taxon>
        <taxon>Peptostreptococcales</taxon>
        <taxon>Peptostreptococcaceae</taxon>
        <taxon>Peptacetobacter</taxon>
    </lineage>
</organism>
<dbReference type="InterPro" id="IPR050448">
    <property type="entry name" value="OpgB/LTA_synthase_biosynth"/>
</dbReference>
<dbReference type="GO" id="GO:0016787">
    <property type="term" value="F:hydrolase activity"/>
    <property type="evidence" value="ECO:0007669"/>
    <property type="project" value="UniProtKB-KW"/>
</dbReference>
<feature type="transmembrane region" description="Helical" evidence="7">
    <location>
        <begin position="123"/>
        <end position="142"/>
    </location>
</feature>
<feature type="transmembrane region" description="Helical" evidence="7">
    <location>
        <begin position="60"/>
        <end position="77"/>
    </location>
</feature>
<evidence type="ECO:0000259" key="8">
    <source>
        <dbReference type="Pfam" id="PF00884"/>
    </source>
</evidence>
<keyword evidence="3" id="KW-1003">Cell membrane</keyword>
<feature type="transmembrane region" description="Helical" evidence="7">
    <location>
        <begin position="97"/>
        <end position="116"/>
    </location>
</feature>
<evidence type="ECO:0000256" key="1">
    <source>
        <dbReference type="ARBA" id="ARBA00004651"/>
    </source>
</evidence>
<dbReference type="InterPro" id="IPR000917">
    <property type="entry name" value="Sulfatase_N"/>
</dbReference>
<dbReference type="Pfam" id="PF00884">
    <property type="entry name" value="Sulfatase"/>
    <property type="match status" value="1"/>
</dbReference>
<dbReference type="InterPro" id="IPR017850">
    <property type="entry name" value="Alkaline_phosphatase_core_sf"/>
</dbReference>
<gene>
    <name evidence="9" type="ORF">CLOHIR_00912</name>
</gene>
<evidence type="ECO:0000256" key="3">
    <source>
        <dbReference type="ARBA" id="ARBA00022475"/>
    </source>
</evidence>
<dbReference type="eggNOG" id="COG1368">
    <property type="taxonomic scope" value="Bacteria"/>
</dbReference>
<evidence type="ECO:0000256" key="6">
    <source>
        <dbReference type="ARBA" id="ARBA00023136"/>
    </source>
</evidence>
<dbReference type="Proteomes" id="UP000003178">
    <property type="component" value="Unassembled WGS sequence"/>
</dbReference>
<feature type="transmembrane region" description="Helical" evidence="7">
    <location>
        <begin position="203"/>
        <end position="223"/>
    </location>
</feature>
<dbReference type="STRING" id="500633.CLOHIR_00912"/>
<feature type="domain" description="Sulfatase N-terminal" evidence="8">
    <location>
        <begin position="294"/>
        <end position="579"/>
    </location>
</feature>
<dbReference type="PANTHER" id="PTHR47371">
    <property type="entry name" value="LIPOTEICHOIC ACID SYNTHASE"/>
    <property type="match status" value="1"/>
</dbReference>
<reference evidence="9 10" key="1">
    <citation type="submission" date="2008-09" db="EMBL/GenBank/DDBJ databases">
        <authorList>
            <person name="Fulton L."/>
            <person name="Clifton S."/>
            <person name="Fulton B."/>
            <person name="Xu J."/>
            <person name="Minx P."/>
            <person name="Pepin K.H."/>
            <person name="Johnson M."/>
            <person name="Thiruvilangam P."/>
            <person name="Bhonagiri V."/>
            <person name="Nash W.E."/>
            <person name="Mardis E.R."/>
            <person name="Wilson R.K."/>
        </authorList>
    </citation>
    <scope>NUCLEOTIDE SEQUENCE [LARGE SCALE GENOMIC DNA]</scope>
    <source>
        <strain evidence="9 10">DSM 13275</strain>
    </source>
</reference>
<dbReference type="PANTHER" id="PTHR47371:SF3">
    <property type="entry name" value="PHOSPHOGLYCEROL TRANSFERASE I"/>
    <property type="match status" value="1"/>
</dbReference>
<evidence type="ECO:0000256" key="7">
    <source>
        <dbReference type="SAM" id="Phobius"/>
    </source>
</evidence>
<protein>
    <submittedName>
        <fullName evidence="9">Arylsulfatase</fullName>
        <ecNumber evidence="9">3.1.6.-</ecNumber>
    </submittedName>
</protein>
<dbReference type="EC" id="3.1.6.-" evidence="9"/>
<keyword evidence="6 7" id="KW-0472">Membrane</keyword>
<sequence length="714" mass="81738">MLTILKIIKYDDKFIKEGAMENNDTKEVVNENNSINNKNNLDNSNKNKPKKIKFITKDSLKDFTLWVVVSLILFFVMEYLSRRSRIEKVEVFLKDNTYATVINILLILGITGIIFFVKHKKAVLWLISFLFIGLAVVSRMILEFRGMPVAFMDLYALQDGLSIASRFINKKMIIIAAIVIILFIAGLIIMWKLDKKSKRFNGISNIIAWMLSILVFAVSIGPIKKTGIIHNIGWDVQATYELNGFLYSILDSYFGYLRKPPEGYSKEAIAKIREEVDKKAAEDKRTIKTGKDVPNVVIVQLEGFMDPTKIPNVNLSIDPIPNFRKLAEKNTSGYMNVPTTGGATARTEFEVISGQNFDNLLSGEIPYTSIVKEKTSNSMATALKNQGFTAHALHNFKGNFYNRNKGFKNLGYDTFTSVEYMNGLEYTALDWPKDYILTDYMKKALDSTKGKDFITTVSVQGHSNYPTEKVDEDYPCKITGNIEDKYKNQLYYYCEQIREMDEFIKQFDDMLLQRKKETGEDTIVLYYGDHMPKLDYLYDGEEYLNRYESPYTYFATFDIPKEENAITDAFQAGTELLKLGGVEYGPIEKVHAYLRNDKDYLKKVQLVEYDILFGEKYYLKDNEIQKKNTIKMGIDDIKINSVKAKGETLTVEGQNFTARSFVYLNEKLLETTMESPGKLTAKLNGELKKGDIIVVKQLGDHDAELSSTPEFKIK</sequence>
<keyword evidence="5 7" id="KW-1133">Transmembrane helix</keyword>
<accession>B6FYG0</accession>
<dbReference type="SUPFAM" id="SSF53649">
    <property type="entry name" value="Alkaline phosphatase-like"/>
    <property type="match status" value="1"/>
</dbReference>
<feature type="transmembrane region" description="Helical" evidence="7">
    <location>
        <begin position="172"/>
        <end position="191"/>
    </location>
</feature>
<evidence type="ECO:0000313" key="10">
    <source>
        <dbReference type="Proteomes" id="UP000003178"/>
    </source>
</evidence>
<dbReference type="AlphaFoldDB" id="B6FYG0"/>
<dbReference type="GO" id="GO:0005886">
    <property type="term" value="C:plasma membrane"/>
    <property type="evidence" value="ECO:0007669"/>
    <property type="project" value="UniProtKB-SubCell"/>
</dbReference>
<evidence type="ECO:0000313" key="9">
    <source>
        <dbReference type="EMBL" id="EEA85474.1"/>
    </source>
</evidence>
<evidence type="ECO:0000256" key="4">
    <source>
        <dbReference type="ARBA" id="ARBA00022692"/>
    </source>
</evidence>